<proteinExistence type="predicted"/>
<keyword evidence="1" id="KW-0472">Membrane</keyword>
<dbReference type="PANTHER" id="PTHR36507:SF1">
    <property type="entry name" value="BLL1555 PROTEIN"/>
    <property type="match status" value="1"/>
</dbReference>
<evidence type="ECO:0000313" key="4">
    <source>
        <dbReference type="Proteomes" id="UP000231162"/>
    </source>
</evidence>
<comment type="caution">
    <text evidence="3">The sequence shown here is derived from an EMBL/GenBank/DDBJ whole genome shotgun (WGS) entry which is preliminary data.</text>
</comment>
<feature type="domain" description="EfeO-type cupredoxin-like" evidence="2">
    <location>
        <begin position="28"/>
        <end position="136"/>
    </location>
</feature>
<protein>
    <recommendedName>
        <fullName evidence="2">EfeO-type cupredoxin-like domain-containing protein</fullName>
    </recommendedName>
</protein>
<sequence>MCLDLRTIVHSKLIMIRLLASIVVILAIIVAVVSVLSRKQSPSGFDKASLLTVTLEQNRFFPTSLTVKQGDTVTFTNNDATPHQLASDPHPAHTGYTPLNAGIIATGSSVTVRFTKKGSFVYHDHLNPTITGKIVVE</sequence>
<dbReference type="Pfam" id="PF13473">
    <property type="entry name" value="Cupredoxin_1"/>
    <property type="match status" value="1"/>
</dbReference>
<dbReference type="EMBL" id="PEZX01000023">
    <property type="protein sequence ID" value="PIS07025.1"/>
    <property type="molecule type" value="Genomic_DNA"/>
</dbReference>
<dbReference type="Gene3D" id="2.60.40.420">
    <property type="entry name" value="Cupredoxins - blue copper proteins"/>
    <property type="match status" value="1"/>
</dbReference>
<dbReference type="AlphaFoldDB" id="A0A2M6R903"/>
<dbReference type="InterPro" id="IPR008972">
    <property type="entry name" value="Cupredoxin"/>
</dbReference>
<name>A0A2M6R903_9BACT</name>
<dbReference type="InterPro" id="IPR028096">
    <property type="entry name" value="EfeO_Cupredoxin"/>
</dbReference>
<organism evidence="3 4">
    <name type="scientific">Candidatus Berkelbacteria bacterium CG10_big_fil_rev_8_21_14_0_10_43_14</name>
    <dbReference type="NCBI Taxonomy" id="1974515"/>
    <lineage>
        <taxon>Bacteria</taxon>
        <taxon>Candidatus Berkelbacteria</taxon>
    </lineage>
</organism>
<dbReference type="InterPro" id="IPR052721">
    <property type="entry name" value="ET_Amicyanin"/>
</dbReference>
<evidence type="ECO:0000256" key="1">
    <source>
        <dbReference type="SAM" id="Phobius"/>
    </source>
</evidence>
<keyword evidence="1" id="KW-0812">Transmembrane</keyword>
<evidence type="ECO:0000259" key="2">
    <source>
        <dbReference type="Pfam" id="PF13473"/>
    </source>
</evidence>
<reference evidence="4" key="1">
    <citation type="submission" date="2017-09" db="EMBL/GenBank/DDBJ databases">
        <title>Depth-based differentiation of microbial function through sediment-hosted aquifers and enrichment of novel symbionts in the deep terrestrial subsurface.</title>
        <authorList>
            <person name="Probst A.J."/>
            <person name="Ladd B."/>
            <person name="Jarett J.K."/>
            <person name="Geller-Mcgrath D.E."/>
            <person name="Sieber C.M.K."/>
            <person name="Emerson J.B."/>
            <person name="Anantharaman K."/>
            <person name="Thomas B.C."/>
            <person name="Malmstrom R."/>
            <person name="Stieglmeier M."/>
            <person name="Klingl A."/>
            <person name="Woyke T."/>
            <person name="Ryan C.M."/>
            <person name="Banfield J.F."/>
        </authorList>
    </citation>
    <scope>NUCLEOTIDE SEQUENCE [LARGE SCALE GENOMIC DNA]</scope>
</reference>
<dbReference type="SUPFAM" id="SSF49503">
    <property type="entry name" value="Cupredoxins"/>
    <property type="match status" value="1"/>
</dbReference>
<dbReference type="PANTHER" id="PTHR36507">
    <property type="entry name" value="BLL1555 PROTEIN"/>
    <property type="match status" value="1"/>
</dbReference>
<evidence type="ECO:0000313" key="3">
    <source>
        <dbReference type="EMBL" id="PIS07025.1"/>
    </source>
</evidence>
<gene>
    <name evidence="3" type="ORF">COT79_01695</name>
</gene>
<accession>A0A2M6R903</accession>
<keyword evidence="1" id="KW-1133">Transmembrane helix</keyword>
<feature type="transmembrane region" description="Helical" evidence="1">
    <location>
        <begin position="14"/>
        <end position="37"/>
    </location>
</feature>
<dbReference type="Proteomes" id="UP000231162">
    <property type="component" value="Unassembled WGS sequence"/>
</dbReference>